<evidence type="ECO:0000256" key="4">
    <source>
        <dbReference type="ARBA" id="ARBA00022833"/>
    </source>
</evidence>
<dbReference type="Pfam" id="PF00096">
    <property type="entry name" value="zf-C2H2"/>
    <property type="match status" value="2"/>
</dbReference>
<feature type="domain" description="ZAD" evidence="8">
    <location>
        <begin position="9"/>
        <end position="79"/>
    </location>
</feature>
<dbReference type="PROSITE" id="PS50157">
    <property type="entry name" value="ZINC_FINGER_C2H2_2"/>
    <property type="match status" value="4"/>
</dbReference>
<keyword evidence="4 6" id="KW-0862">Zinc</keyword>
<organism evidence="9 10">
    <name type="scientific">Cryptolaemus montrouzieri</name>
    <dbReference type="NCBI Taxonomy" id="559131"/>
    <lineage>
        <taxon>Eukaryota</taxon>
        <taxon>Metazoa</taxon>
        <taxon>Ecdysozoa</taxon>
        <taxon>Arthropoda</taxon>
        <taxon>Hexapoda</taxon>
        <taxon>Insecta</taxon>
        <taxon>Pterygota</taxon>
        <taxon>Neoptera</taxon>
        <taxon>Endopterygota</taxon>
        <taxon>Coleoptera</taxon>
        <taxon>Polyphaga</taxon>
        <taxon>Cucujiformia</taxon>
        <taxon>Coccinelloidea</taxon>
        <taxon>Coccinellidae</taxon>
        <taxon>Scymninae</taxon>
        <taxon>Scymnini</taxon>
        <taxon>Cryptolaemus</taxon>
    </lineage>
</organism>
<feature type="binding site" evidence="6">
    <location>
        <position position="55"/>
    </location>
    <ligand>
        <name>Zn(2+)</name>
        <dbReference type="ChEBI" id="CHEBI:29105"/>
    </ligand>
</feature>
<dbReference type="InterPro" id="IPR013087">
    <property type="entry name" value="Znf_C2H2_type"/>
</dbReference>
<protein>
    <submittedName>
        <fullName evidence="9">Uncharacterized protein</fullName>
    </submittedName>
</protein>
<evidence type="ECO:0000313" key="10">
    <source>
        <dbReference type="Proteomes" id="UP001516400"/>
    </source>
</evidence>
<dbReference type="EMBL" id="JABFTP020000001">
    <property type="protein sequence ID" value="KAL3266246.1"/>
    <property type="molecule type" value="Genomic_DNA"/>
</dbReference>
<dbReference type="Gene3D" id="3.40.1800.20">
    <property type="match status" value="1"/>
</dbReference>
<evidence type="ECO:0000256" key="3">
    <source>
        <dbReference type="ARBA" id="ARBA00022771"/>
    </source>
</evidence>
<sequence length="444" mass="51608">MSFTSSENKKCRLCLRKTEAYIDLFQGSFQQIIYELTSLKISQDDGYPRIACINCIDEVQQASNTRTRILECHNTLENLEKMKDEKSQKENLNYPEVVISDEFSDDLADVDEISQRASSPGLGDILSSYEAFGEEEDEDQLHEFDVKTEMISDSNDITYDYHNSEESSTGGKFINEDVQIKSESSVAHPQIILPRKKSQFKESMLEAIKDVFSVKDRSKTKRQINQEKKNFSCAECKLEFQNNKYAYYLHMLKHKKSQCKICGILIRSDNMSKHVECHTSGPRVCDLCGTTCKNIESLRGHIFYMHRKTADQYKCDQCNRSFRMKYKLELHKKKEHIGIRGHICSTCKKGFFTLRDMNHHIKMTHLKLRPHVCPHCERGFSSKYALKTHVRQHTNETPYKCYICAEGFRQNVSLRTHLKSKHNIEEVKNFPVSFVIKLSPQSLL</sequence>
<feature type="binding site" evidence="6">
    <location>
        <position position="11"/>
    </location>
    <ligand>
        <name>Zn(2+)</name>
        <dbReference type="ChEBI" id="CHEBI:29105"/>
    </ligand>
</feature>
<dbReference type="GO" id="GO:0008270">
    <property type="term" value="F:zinc ion binding"/>
    <property type="evidence" value="ECO:0007669"/>
    <property type="project" value="UniProtKB-UniRule"/>
</dbReference>
<dbReference type="PANTHER" id="PTHR24379">
    <property type="entry name" value="KRAB AND ZINC FINGER DOMAIN-CONTAINING"/>
    <property type="match status" value="1"/>
</dbReference>
<dbReference type="InterPro" id="IPR036236">
    <property type="entry name" value="Znf_C2H2_sf"/>
</dbReference>
<feature type="domain" description="C2H2-type" evidence="7">
    <location>
        <begin position="371"/>
        <end position="398"/>
    </location>
</feature>
<reference evidence="9 10" key="1">
    <citation type="journal article" date="2021" name="BMC Biol.">
        <title>Horizontally acquired antibacterial genes associated with adaptive radiation of ladybird beetles.</title>
        <authorList>
            <person name="Li H.S."/>
            <person name="Tang X.F."/>
            <person name="Huang Y.H."/>
            <person name="Xu Z.Y."/>
            <person name="Chen M.L."/>
            <person name="Du X.Y."/>
            <person name="Qiu B.Y."/>
            <person name="Chen P.T."/>
            <person name="Zhang W."/>
            <person name="Slipinski A."/>
            <person name="Escalona H.E."/>
            <person name="Waterhouse R.M."/>
            <person name="Zwick A."/>
            <person name="Pang H."/>
        </authorList>
    </citation>
    <scope>NUCLEOTIDE SEQUENCE [LARGE SCALE GENOMIC DNA]</scope>
    <source>
        <strain evidence="9">SYSU2018</strain>
    </source>
</reference>
<keyword evidence="3 5" id="KW-0863">Zinc-finger</keyword>
<feature type="binding site" evidence="6">
    <location>
        <position position="14"/>
    </location>
    <ligand>
        <name>Zn(2+)</name>
        <dbReference type="ChEBI" id="CHEBI:29105"/>
    </ligand>
</feature>
<dbReference type="SMART" id="SM00868">
    <property type="entry name" value="zf-AD"/>
    <property type="match status" value="1"/>
</dbReference>
<feature type="domain" description="C2H2-type" evidence="7">
    <location>
        <begin position="313"/>
        <end position="341"/>
    </location>
</feature>
<evidence type="ECO:0000256" key="1">
    <source>
        <dbReference type="ARBA" id="ARBA00022723"/>
    </source>
</evidence>
<dbReference type="AlphaFoldDB" id="A0ABD2MJF8"/>
<feature type="domain" description="C2H2-type" evidence="7">
    <location>
        <begin position="399"/>
        <end position="427"/>
    </location>
</feature>
<evidence type="ECO:0000256" key="5">
    <source>
        <dbReference type="PROSITE-ProRule" id="PRU00042"/>
    </source>
</evidence>
<dbReference type="PROSITE" id="PS51915">
    <property type="entry name" value="ZAD"/>
    <property type="match status" value="1"/>
</dbReference>
<dbReference type="FunFam" id="3.30.160.60:FF:000446">
    <property type="entry name" value="Zinc finger protein"/>
    <property type="match status" value="1"/>
</dbReference>
<evidence type="ECO:0000256" key="6">
    <source>
        <dbReference type="PROSITE-ProRule" id="PRU01263"/>
    </source>
</evidence>
<dbReference type="PROSITE" id="PS00028">
    <property type="entry name" value="ZINC_FINGER_C2H2_1"/>
    <property type="match status" value="4"/>
</dbReference>
<dbReference type="Pfam" id="PF07776">
    <property type="entry name" value="zf-AD"/>
    <property type="match status" value="1"/>
</dbReference>
<dbReference type="Pfam" id="PF13894">
    <property type="entry name" value="zf-C2H2_4"/>
    <property type="match status" value="1"/>
</dbReference>
<proteinExistence type="predicted"/>
<dbReference type="GO" id="GO:0005634">
    <property type="term" value="C:nucleus"/>
    <property type="evidence" value="ECO:0007669"/>
    <property type="project" value="UniProtKB-ARBA"/>
</dbReference>
<evidence type="ECO:0000259" key="7">
    <source>
        <dbReference type="PROSITE" id="PS50157"/>
    </source>
</evidence>
<keyword evidence="1 6" id="KW-0479">Metal-binding</keyword>
<evidence type="ECO:0000256" key="2">
    <source>
        <dbReference type="ARBA" id="ARBA00022737"/>
    </source>
</evidence>
<dbReference type="Gene3D" id="3.30.160.60">
    <property type="entry name" value="Classic Zinc Finger"/>
    <property type="match status" value="3"/>
</dbReference>
<keyword evidence="2" id="KW-0677">Repeat</keyword>
<dbReference type="Proteomes" id="UP001516400">
    <property type="component" value="Unassembled WGS sequence"/>
</dbReference>
<dbReference type="InterPro" id="IPR012934">
    <property type="entry name" value="Znf_AD"/>
</dbReference>
<evidence type="ECO:0000313" key="9">
    <source>
        <dbReference type="EMBL" id="KAL3266246.1"/>
    </source>
</evidence>
<comment type="caution">
    <text evidence="9">The sequence shown here is derived from an EMBL/GenBank/DDBJ whole genome shotgun (WGS) entry which is preliminary data.</text>
</comment>
<gene>
    <name evidence="9" type="ORF">HHI36_010427</name>
</gene>
<keyword evidence="10" id="KW-1185">Reference proteome</keyword>
<evidence type="ECO:0000259" key="8">
    <source>
        <dbReference type="PROSITE" id="PS51915"/>
    </source>
</evidence>
<dbReference type="SUPFAM" id="SSF57667">
    <property type="entry name" value="beta-beta-alpha zinc fingers"/>
    <property type="match status" value="3"/>
</dbReference>
<dbReference type="SMART" id="SM00355">
    <property type="entry name" value="ZnF_C2H2"/>
    <property type="match status" value="7"/>
</dbReference>
<name>A0ABD2MJF8_9CUCU</name>
<accession>A0ABD2MJF8</accession>
<feature type="domain" description="C2H2-type" evidence="7">
    <location>
        <begin position="342"/>
        <end position="370"/>
    </location>
</feature>
<dbReference type="PANTHER" id="PTHR24379:SF121">
    <property type="entry name" value="C2H2-TYPE DOMAIN-CONTAINING PROTEIN"/>
    <property type="match status" value="1"/>
</dbReference>
<dbReference type="SUPFAM" id="SSF57716">
    <property type="entry name" value="Glucocorticoid receptor-like (DNA-binding domain)"/>
    <property type="match status" value="1"/>
</dbReference>
<feature type="binding site" evidence="6">
    <location>
        <position position="52"/>
    </location>
    <ligand>
        <name>Zn(2+)</name>
        <dbReference type="ChEBI" id="CHEBI:29105"/>
    </ligand>
</feature>